<proteinExistence type="predicted"/>
<protein>
    <submittedName>
        <fullName evidence="6">Glycosyltransferase like family 2</fullName>
    </submittedName>
</protein>
<dbReference type="SUPFAM" id="SSF53448">
    <property type="entry name" value="Nucleotide-diphospho-sugar transferases"/>
    <property type="match status" value="1"/>
</dbReference>
<keyword evidence="4 6" id="KW-0808">Transferase</keyword>
<comment type="subcellular location">
    <subcellularLocation>
        <location evidence="1">Cell membrane</location>
    </subcellularLocation>
</comment>
<dbReference type="InterPro" id="IPR029044">
    <property type="entry name" value="Nucleotide-diphossugar_trans"/>
</dbReference>
<dbReference type="Proteomes" id="UP000199585">
    <property type="component" value="Unassembled WGS sequence"/>
</dbReference>
<keyword evidence="7" id="KW-1185">Reference proteome</keyword>
<dbReference type="GO" id="GO:0016757">
    <property type="term" value="F:glycosyltransferase activity"/>
    <property type="evidence" value="ECO:0007669"/>
    <property type="project" value="UniProtKB-KW"/>
</dbReference>
<reference evidence="6 7" key="1">
    <citation type="submission" date="2016-10" db="EMBL/GenBank/DDBJ databases">
        <authorList>
            <person name="de Groot N.N."/>
        </authorList>
    </citation>
    <scope>NUCLEOTIDE SEQUENCE [LARGE SCALE GENOMIC DNA]</scope>
    <source>
        <strain evidence="6 7">DSM 16213</strain>
    </source>
</reference>
<evidence type="ECO:0000313" key="6">
    <source>
        <dbReference type="EMBL" id="SEN52756.1"/>
    </source>
</evidence>
<dbReference type="STRING" id="245187.SAMN04488003_1208"/>
<dbReference type="EMBL" id="FOCI01000020">
    <property type="protein sequence ID" value="SEN52756.1"/>
    <property type="molecule type" value="Genomic_DNA"/>
</dbReference>
<evidence type="ECO:0000256" key="5">
    <source>
        <dbReference type="ARBA" id="ARBA00023136"/>
    </source>
</evidence>
<keyword evidence="3" id="KW-0328">Glycosyltransferase</keyword>
<organism evidence="6 7">
    <name type="scientific">Loktanella fryxellensis</name>
    <dbReference type="NCBI Taxonomy" id="245187"/>
    <lineage>
        <taxon>Bacteria</taxon>
        <taxon>Pseudomonadati</taxon>
        <taxon>Pseudomonadota</taxon>
        <taxon>Alphaproteobacteria</taxon>
        <taxon>Rhodobacterales</taxon>
        <taxon>Roseobacteraceae</taxon>
        <taxon>Loktanella</taxon>
    </lineage>
</organism>
<dbReference type="CDD" id="cd00761">
    <property type="entry name" value="Glyco_tranf_GTA_type"/>
    <property type="match status" value="1"/>
</dbReference>
<dbReference type="PANTHER" id="PTHR43646">
    <property type="entry name" value="GLYCOSYLTRANSFERASE"/>
    <property type="match status" value="1"/>
</dbReference>
<dbReference type="GO" id="GO:0005886">
    <property type="term" value="C:plasma membrane"/>
    <property type="evidence" value="ECO:0007669"/>
    <property type="project" value="UniProtKB-SubCell"/>
</dbReference>
<dbReference type="PANTHER" id="PTHR43646:SF2">
    <property type="entry name" value="GLYCOSYLTRANSFERASE 2-LIKE DOMAIN-CONTAINING PROTEIN"/>
    <property type="match status" value="1"/>
</dbReference>
<dbReference type="OrthoDB" id="9797391at2"/>
<gene>
    <name evidence="6" type="ORF">SAMN04488003_1208</name>
</gene>
<evidence type="ECO:0000313" key="7">
    <source>
        <dbReference type="Proteomes" id="UP000199585"/>
    </source>
</evidence>
<accession>A0A1H8H998</accession>
<dbReference type="RefSeq" id="WP_089904531.1">
    <property type="nucleotide sequence ID" value="NZ_FOCI01000020.1"/>
</dbReference>
<sequence>MTATLVVVIPARNEADRIADCLAALAVQDVPGLAVVVVANGCTDRTADVAWATADAAGLHLELLTVTLGTGQGVGTARRLGCARALDLYPEAAALLSTDADCVVAPDWAARNLHHLRSAAMVCGRVDPMPHELHVLDDMDHGPARMEGRYEALVMAFYRMHRPGPCGLAGDHGHAAGASLAMQAAAYRTAGEFGDLATGEDRDLVRRFKAAGLPVWHADDVRVAASCRLDGRAQDGMAAALRARALRTDYLIDDALPPSQALIAAAAQGTLGPWPLHVAPQDRLRATDLTPHIAALEAAMQHP</sequence>
<keyword evidence="2" id="KW-1003">Cell membrane</keyword>
<dbReference type="AlphaFoldDB" id="A0A1H8H998"/>
<keyword evidence="5" id="KW-0472">Membrane</keyword>
<evidence type="ECO:0000256" key="4">
    <source>
        <dbReference type="ARBA" id="ARBA00022679"/>
    </source>
</evidence>
<evidence type="ECO:0000256" key="3">
    <source>
        <dbReference type="ARBA" id="ARBA00022676"/>
    </source>
</evidence>
<evidence type="ECO:0000256" key="2">
    <source>
        <dbReference type="ARBA" id="ARBA00022475"/>
    </source>
</evidence>
<name>A0A1H8H998_9RHOB</name>
<evidence type="ECO:0000256" key="1">
    <source>
        <dbReference type="ARBA" id="ARBA00004236"/>
    </source>
</evidence>
<dbReference type="Gene3D" id="3.90.550.10">
    <property type="entry name" value="Spore Coat Polysaccharide Biosynthesis Protein SpsA, Chain A"/>
    <property type="match status" value="1"/>
</dbReference>
<dbReference type="Pfam" id="PF13641">
    <property type="entry name" value="Glyco_tranf_2_3"/>
    <property type="match status" value="1"/>
</dbReference>